<accession>A0ABY5S155</accession>
<evidence type="ECO:0000313" key="2">
    <source>
        <dbReference type="Proteomes" id="UP001017257"/>
    </source>
</evidence>
<name>A0ABY5S155_9HYPH</name>
<proteinExistence type="predicted"/>
<keyword evidence="1" id="KW-0614">Plasmid</keyword>
<gene>
    <name evidence="1" type="ORF">HPT29_026735</name>
</gene>
<geneLocation type="plasmid" evidence="1 2">
    <name>pR24_1</name>
</geneLocation>
<organism evidence="1 2">
    <name type="scientific">Microvirga terrae</name>
    <dbReference type="NCBI Taxonomy" id="2740529"/>
    <lineage>
        <taxon>Bacteria</taxon>
        <taxon>Pseudomonadati</taxon>
        <taxon>Pseudomonadota</taxon>
        <taxon>Alphaproteobacteria</taxon>
        <taxon>Hyphomicrobiales</taxon>
        <taxon>Methylobacteriaceae</taxon>
        <taxon>Microvirga</taxon>
    </lineage>
</organism>
<sequence length="88" mass="9892">MRNSHLRLVAVDGTQVAPAPRRPRGWNVRREREIRLCIIKEHLGHVTHSLNRLKTLADELEESLGISIPDFTPWPRPDALSGPPDASA</sequence>
<reference evidence="1" key="1">
    <citation type="submission" date="2022-08" db="EMBL/GenBank/DDBJ databases">
        <title>Microvirga terrae sp. nov., isolated from soil.</title>
        <authorList>
            <person name="Kim K.H."/>
            <person name="Seo Y.L."/>
            <person name="Kim J.M."/>
            <person name="Lee J.K."/>
            <person name="Han D.M."/>
            <person name="Jeon C.O."/>
        </authorList>
    </citation>
    <scope>NUCLEOTIDE SEQUENCE</scope>
    <source>
        <strain evidence="1">R24</strain>
        <plasmid evidence="1">pR24_1</plasmid>
    </source>
</reference>
<keyword evidence="2" id="KW-1185">Reference proteome</keyword>
<dbReference type="RefSeq" id="WP_173945456.1">
    <property type="nucleotide sequence ID" value="NZ_CP102846.1"/>
</dbReference>
<protein>
    <recommendedName>
        <fullName evidence="3">Transposase DDE domain-containing protein</fullName>
    </recommendedName>
</protein>
<evidence type="ECO:0008006" key="3">
    <source>
        <dbReference type="Google" id="ProtNLM"/>
    </source>
</evidence>
<dbReference type="Proteomes" id="UP001017257">
    <property type="component" value="Plasmid pR24_1"/>
</dbReference>
<dbReference type="EMBL" id="CP102846">
    <property type="protein sequence ID" value="UVF22279.1"/>
    <property type="molecule type" value="Genomic_DNA"/>
</dbReference>
<evidence type="ECO:0000313" key="1">
    <source>
        <dbReference type="EMBL" id="UVF22279.1"/>
    </source>
</evidence>